<keyword evidence="19" id="KW-0132">Cell division</keyword>
<feature type="transmembrane region" description="Helical" evidence="18">
    <location>
        <begin position="338"/>
        <end position="366"/>
    </location>
</feature>
<comment type="similarity">
    <text evidence="12">Belongs to the SEDS family. FtsW subfamily.</text>
</comment>
<dbReference type="GO" id="GO:0008955">
    <property type="term" value="F:peptidoglycan glycosyltransferase activity"/>
    <property type="evidence" value="ECO:0007669"/>
    <property type="project" value="UniProtKB-EC"/>
</dbReference>
<dbReference type="EC" id="2.4.99.28" evidence="15"/>
<evidence type="ECO:0000256" key="8">
    <source>
        <dbReference type="ARBA" id="ARBA00022989"/>
    </source>
</evidence>
<feature type="transmembrane region" description="Helical" evidence="18">
    <location>
        <begin position="32"/>
        <end position="54"/>
    </location>
</feature>
<dbReference type="PANTHER" id="PTHR30474">
    <property type="entry name" value="CELL CYCLE PROTEIN"/>
    <property type="match status" value="1"/>
</dbReference>
<evidence type="ECO:0000256" key="15">
    <source>
        <dbReference type="ARBA" id="ARBA00044770"/>
    </source>
</evidence>
<keyword evidence="6" id="KW-0133">Cell shape</keyword>
<keyword evidence="8 18" id="KW-1133">Transmembrane helix</keyword>
<evidence type="ECO:0000256" key="13">
    <source>
        <dbReference type="ARBA" id="ARBA00041185"/>
    </source>
</evidence>
<reference evidence="19 20" key="1">
    <citation type="submission" date="2014-12" db="EMBL/GenBank/DDBJ databases">
        <title>Comparative genomics of the lactic acid bacteria isolated from the honey bee gut.</title>
        <authorList>
            <person name="Ellegaard K.M."/>
            <person name="Tamarit D."/>
            <person name="Javelind E."/>
            <person name="Olofsson T."/>
            <person name="Andersson S.G."/>
            <person name="Vasquez A."/>
        </authorList>
    </citation>
    <scope>NUCLEOTIDE SEQUENCE [LARGE SCALE GENOMIC DNA]</scope>
    <source>
        <strain evidence="19 20">Bin7</strain>
    </source>
</reference>
<dbReference type="RefSeq" id="WP_045935188.1">
    <property type="nucleotide sequence ID" value="NZ_KQ033885.1"/>
</dbReference>
<dbReference type="InterPro" id="IPR018365">
    <property type="entry name" value="Cell_cycle_FtsW-rel_CS"/>
</dbReference>
<gene>
    <name evidence="19" type="ORF">JF70_05210</name>
</gene>
<comment type="function">
    <text evidence="17">Peptidoglycan polymerase that is essential for cell division.</text>
</comment>
<dbReference type="GO" id="GO:0015648">
    <property type="term" value="F:lipid-linked peptidoglycan transporter activity"/>
    <property type="evidence" value="ECO:0007669"/>
    <property type="project" value="TreeGrafter"/>
</dbReference>
<evidence type="ECO:0000256" key="18">
    <source>
        <dbReference type="SAM" id="Phobius"/>
    </source>
</evidence>
<evidence type="ECO:0000256" key="5">
    <source>
        <dbReference type="ARBA" id="ARBA00022692"/>
    </source>
</evidence>
<dbReference type="GO" id="GO:0051301">
    <property type="term" value="P:cell division"/>
    <property type="evidence" value="ECO:0007669"/>
    <property type="project" value="UniProtKB-KW"/>
</dbReference>
<dbReference type="GO" id="GO:0008360">
    <property type="term" value="P:regulation of cell shape"/>
    <property type="evidence" value="ECO:0007669"/>
    <property type="project" value="UniProtKB-KW"/>
</dbReference>
<dbReference type="Pfam" id="PF01098">
    <property type="entry name" value="FTSW_RODA_SPOVE"/>
    <property type="match status" value="1"/>
</dbReference>
<dbReference type="PANTHER" id="PTHR30474:SF2">
    <property type="entry name" value="PEPTIDOGLYCAN GLYCOSYLTRANSFERASE FTSW-RELATED"/>
    <property type="match status" value="1"/>
</dbReference>
<dbReference type="Proteomes" id="UP000033567">
    <property type="component" value="Unassembled WGS sequence"/>
</dbReference>
<evidence type="ECO:0000256" key="7">
    <source>
        <dbReference type="ARBA" id="ARBA00022984"/>
    </source>
</evidence>
<dbReference type="EMBL" id="JWMF01000004">
    <property type="protein sequence ID" value="KJY51708.1"/>
    <property type="molecule type" value="Genomic_DNA"/>
</dbReference>
<feature type="transmembrane region" description="Helical" evidence="18">
    <location>
        <begin position="372"/>
        <end position="391"/>
    </location>
</feature>
<evidence type="ECO:0000313" key="20">
    <source>
        <dbReference type="Proteomes" id="UP000033567"/>
    </source>
</evidence>
<feature type="transmembrane region" description="Helical" evidence="18">
    <location>
        <begin position="74"/>
        <end position="93"/>
    </location>
</feature>
<evidence type="ECO:0000256" key="9">
    <source>
        <dbReference type="ARBA" id="ARBA00023136"/>
    </source>
</evidence>
<sequence>MKRGTDSNKAPSQGSGGKGGYRGWRAILNPLWCYYGFLATVVATTVFGLMMVFSSSAVDLVAQGSSPWSQVIRQSIYAVFGLLLALLAVRISVDHYRNWSTWFLIVSQGVQLLTRTPLGRSANGNEGWISIGGVSMQPAELLKLALCLWLPQALIEAQRQVGKDSDLKSLAKAYAKPAAGFIVSFLLIMLGKDLGTAMIIVIIGFVAFLVSGFPLRWLLSLAVLGMAAVIGFSVYGNSNRTQRIMAAYGKCSEDDIQGVCYQSIHGLYAMASGGLTGVGLGNSREKWNYLPEAHNDFIFAVIGEELGFVGAAMLILVFVVMGWCMLRIALTTKDQYAGMVLICLDVWLVGQALVNICVVLGLLPVIGLPLPFVSAGGTALISCLASAGVALKMIRTQPDVMAATDGS</sequence>
<comment type="caution">
    <text evidence="19">The sequence shown here is derived from an EMBL/GenBank/DDBJ whole genome shotgun (WGS) entry which is preliminary data.</text>
</comment>
<organism evidence="19 20">
    <name type="scientific">Bifidobacterium mellis</name>
    <dbReference type="NCBI Taxonomy" id="1293823"/>
    <lineage>
        <taxon>Bacteria</taxon>
        <taxon>Bacillati</taxon>
        <taxon>Actinomycetota</taxon>
        <taxon>Actinomycetes</taxon>
        <taxon>Bifidobacteriales</taxon>
        <taxon>Bifidobacteriaceae</taxon>
        <taxon>Bifidobacterium</taxon>
    </lineage>
</organism>
<keyword evidence="20" id="KW-1185">Reference proteome</keyword>
<evidence type="ECO:0000313" key="19">
    <source>
        <dbReference type="EMBL" id="KJY51708.1"/>
    </source>
</evidence>
<keyword evidence="7" id="KW-0573">Peptidoglycan synthesis</keyword>
<comment type="catalytic activity">
    <reaction evidence="16">
        <text>[GlcNAc-(1-&gt;4)-Mur2Ac(oyl-L-Ala-gamma-D-Glu-L-Lys-D-Ala-D-Ala)](n)-di-trans,octa-cis-undecaprenyl diphosphate + beta-D-GlcNAc-(1-&gt;4)-Mur2Ac(oyl-L-Ala-gamma-D-Glu-L-Lys-D-Ala-D-Ala)-di-trans,octa-cis-undecaprenyl diphosphate = [GlcNAc-(1-&gt;4)-Mur2Ac(oyl-L-Ala-gamma-D-Glu-L-Lys-D-Ala-D-Ala)](n+1)-di-trans,octa-cis-undecaprenyl diphosphate + di-trans,octa-cis-undecaprenyl diphosphate + H(+)</text>
        <dbReference type="Rhea" id="RHEA:23708"/>
        <dbReference type="Rhea" id="RHEA-COMP:9602"/>
        <dbReference type="Rhea" id="RHEA-COMP:9603"/>
        <dbReference type="ChEBI" id="CHEBI:15378"/>
        <dbReference type="ChEBI" id="CHEBI:58405"/>
        <dbReference type="ChEBI" id="CHEBI:60033"/>
        <dbReference type="ChEBI" id="CHEBI:78435"/>
        <dbReference type="EC" id="2.4.99.28"/>
    </reaction>
</comment>
<accession>A0A0F4L0D7</accession>
<comment type="pathway">
    <text evidence="2">Cell wall biogenesis; peptidoglycan biosynthesis.</text>
</comment>
<name>A0A0F4L0D7_9BIFI</name>
<evidence type="ECO:0000256" key="16">
    <source>
        <dbReference type="ARBA" id="ARBA00049902"/>
    </source>
</evidence>
<keyword evidence="4" id="KW-0808">Transferase</keyword>
<dbReference type="GO" id="GO:0005886">
    <property type="term" value="C:plasma membrane"/>
    <property type="evidence" value="ECO:0007669"/>
    <property type="project" value="TreeGrafter"/>
</dbReference>
<protein>
    <recommendedName>
        <fullName evidence="13">Probable peptidoglycan glycosyltransferase FtsW</fullName>
        <ecNumber evidence="15">2.4.99.28</ecNumber>
    </recommendedName>
    <alternativeName>
        <fullName evidence="14">Cell division protein FtsW</fullName>
    </alternativeName>
    <alternativeName>
        <fullName evidence="11">Cell wall polymerase</fullName>
    </alternativeName>
    <alternativeName>
        <fullName evidence="10">Peptidoglycan polymerase</fullName>
    </alternativeName>
</protein>
<evidence type="ECO:0000256" key="10">
    <source>
        <dbReference type="ARBA" id="ARBA00032370"/>
    </source>
</evidence>
<evidence type="ECO:0000256" key="12">
    <source>
        <dbReference type="ARBA" id="ARBA00038053"/>
    </source>
</evidence>
<feature type="transmembrane region" description="Helical" evidence="18">
    <location>
        <begin position="306"/>
        <end position="326"/>
    </location>
</feature>
<dbReference type="PATRIC" id="fig|1684.5.peg.546"/>
<dbReference type="GO" id="GO:0009252">
    <property type="term" value="P:peptidoglycan biosynthetic process"/>
    <property type="evidence" value="ECO:0007669"/>
    <property type="project" value="UniProtKB-KW"/>
</dbReference>
<evidence type="ECO:0000256" key="14">
    <source>
        <dbReference type="ARBA" id="ARBA00041418"/>
    </source>
</evidence>
<keyword evidence="19" id="KW-0131">Cell cycle</keyword>
<dbReference type="InterPro" id="IPR001182">
    <property type="entry name" value="FtsW/RodA"/>
</dbReference>
<feature type="transmembrane region" description="Helical" evidence="18">
    <location>
        <begin position="218"/>
        <end position="235"/>
    </location>
</feature>
<dbReference type="PROSITE" id="PS00428">
    <property type="entry name" value="FTSW_RODA_SPOVE"/>
    <property type="match status" value="1"/>
</dbReference>
<proteinExistence type="inferred from homology"/>
<evidence type="ECO:0000256" key="3">
    <source>
        <dbReference type="ARBA" id="ARBA00022676"/>
    </source>
</evidence>
<evidence type="ECO:0000256" key="11">
    <source>
        <dbReference type="ARBA" id="ARBA00033270"/>
    </source>
</evidence>
<evidence type="ECO:0000256" key="4">
    <source>
        <dbReference type="ARBA" id="ARBA00022679"/>
    </source>
</evidence>
<comment type="subcellular location">
    <subcellularLocation>
        <location evidence="1">Membrane</location>
        <topology evidence="1">Multi-pass membrane protein</topology>
    </subcellularLocation>
</comment>
<evidence type="ECO:0000256" key="2">
    <source>
        <dbReference type="ARBA" id="ARBA00004752"/>
    </source>
</evidence>
<evidence type="ECO:0000256" key="17">
    <source>
        <dbReference type="ARBA" id="ARBA00049966"/>
    </source>
</evidence>
<keyword evidence="9 18" id="KW-0472">Membrane</keyword>
<dbReference type="GO" id="GO:0032153">
    <property type="term" value="C:cell division site"/>
    <property type="evidence" value="ECO:0007669"/>
    <property type="project" value="TreeGrafter"/>
</dbReference>
<evidence type="ECO:0000256" key="1">
    <source>
        <dbReference type="ARBA" id="ARBA00004141"/>
    </source>
</evidence>
<keyword evidence="5 18" id="KW-0812">Transmembrane</keyword>
<keyword evidence="3" id="KW-0328">Glycosyltransferase</keyword>
<evidence type="ECO:0000256" key="6">
    <source>
        <dbReference type="ARBA" id="ARBA00022960"/>
    </source>
</evidence>
<dbReference type="AlphaFoldDB" id="A0A0F4L0D7"/>